<evidence type="ECO:0000256" key="1">
    <source>
        <dbReference type="ARBA" id="ARBA00022729"/>
    </source>
</evidence>
<organism evidence="3 4">
    <name type="scientific">Thioclava nitratireducens</name>
    <dbReference type="NCBI Taxonomy" id="1915078"/>
    <lineage>
        <taxon>Bacteria</taxon>
        <taxon>Pseudomonadati</taxon>
        <taxon>Pseudomonadota</taxon>
        <taxon>Alphaproteobacteria</taxon>
        <taxon>Rhodobacterales</taxon>
        <taxon>Paracoccaceae</taxon>
        <taxon>Thioclava</taxon>
    </lineage>
</organism>
<evidence type="ECO:0000313" key="3">
    <source>
        <dbReference type="EMBL" id="AQS47815.1"/>
    </source>
</evidence>
<keyword evidence="1" id="KW-0732">Signal</keyword>
<name>A0ABM6IGL4_9RHOB</name>
<evidence type="ECO:0000259" key="2">
    <source>
        <dbReference type="Pfam" id="PF01551"/>
    </source>
</evidence>
<dbReference type="PANTHER" id="PTHR21666">
    <property type="entry name" value="PEPTIDASE-RELATED"/>
    <property type="match status" value="1"/>
</dbReference>
<sequence length="310" mass="32859">MPCMAGTFLFDAPTLQMPVDCTLGQDCYIQNYVDRDPGPGARDAGCGGLTYDGHKGTDFALLTEAQMQEGVKVIAAAPGRVVATRDGEPDGAYVSGRMVAGKECGNGIVIDLGRGWQTQYCHLREGSISVARGARVEAGTPLGLVGQSGQAEFPHLHLSLRHEGTVVDPFDPEMQDTCAAAASQSLWSDPFPYTPSGWLANGFTAAPPRFNAILAGDPLPPPRETGPALIFWGYGFGLRAGDTISFEITGPDGISISTTSEVDAPKARFFRYVGKKTPPDGWPKGPYAGQIALRRDGAVIARRSATARIE</sequence>
<dbReference type="InterPro" id="IPR016047">
    <property type="entry name" value="M23ase_b-sheet_dom"/>
</dbReference>
<keyword evidence="4" id="KW-1185">Reference proteome</keyword>
<reference evidence="3 4" key="1">
    <citation type="submission" date="2017-01" db="EMBL/GenBank/DDBJ databases">
        <title>The complete genome sequence of a sulfur-oxidizing marine bacterium Thioclava sp. 25B10_4T.</title>
        <authorList>
            <person name="Liu Y."/>
            <person name="Lai Q."/>
            <person name="Shao Z."/>
        </authorList>
    </citation>
    <scope>NUCLEOTIDE SEQUENCE [LARGE SCALE GENOMIC DNA]</scope>
    <source>
        <strain evidence="3 4">25B10_4</strain>
    </source>
</reference>
<evidence type="ECO:0000313" key="4">
    <source>
        <dbReference type="Proteomes" id="UP000185622"/>
    </source>
</evidence>
<protein>
    <recommendedName>
        <fullName evidence="2">M23ase beta-sheet core domain-containing protein</fullName>
    </recommendedName>
</protein>
<dbReference type="Proteomes" id="UP000185622">
    <property type="component" value="Chromosome"/>
</dbReference>
<accession>A0ABM6IGL4</accession>
<feature type="domain" description="M23ase beta-sheet core" evidence="2">
    <location>
        <begin position="54"/>
        <end position="169"/>
    </location>
</feature>
<dbReference type="PANTHER" id="PTHR21666:SF289">
    <property type="entry name" value="L-ALA--D-GLU ENDOPEPTIDASE"/>
    <property type="match status" value="1"/>
</dbReference>
<dbReference type="Pfam" id="PF01551">
    <property type="entry name" value="Peptidase_M23"/>
    <property type="match status" value="1"/>
</dbReference>
<dbReference type="EMBL" id="CP019437">
    <property type="protein sequence ID" value="AQS47815.1"/>
    <property type="molecule type" value="Genomic_DNA"/>
</dbReference>
<gene>
    <name evidence="3" type="ORF">BMG03_08355</name>
</gene>
<dbReference type="InterPro" id="IPR050570">
    <property type="entry name" value="Cell_wall_metabolism_enzyme"/>
</dbReference>
<dbReference type="CDD" id="cd12797">
    <property type="entry name" value="M23_peptidase"/>
    <property type="match status" value="1"/>
</dbReference>
<proteinExistence type="predicted"/>
<dbReference type="Gene3D" id="2.70.70.10">
    <property type="entry name" value="Glucose Permease (Domain IIA)"/>
    <property type="match status" value="1"/>
</dbReference>
<dbReference type="SUPFAM" id="SSF51261">
    <property type="entry name" value="Duplicated hybrid motif"/>
    <property type="match status" value="1"/>
</dbReference>
<dbReference type="InterPro" id="IPR011055">
    <property type="entry name" value="Dup_hybrid_motif"/>
</dbReference>